<dbReference type="InterPro" id="IPR020826">
    <property type="entry name" value="Transketolase_BS"/>
</dbReference>
<dbReference type="InterPro" id="IPR055152">
    <property type="entry name" value="Transketolase-like_C_2"/>
</dbReference>
<comment type="cofactor">
    <cofactor evidence="1">
        <name>Ca(2+)</name>
        <dbReference type="ChEBI" id="CHEBI:29108"/>
    </cofactor>
</comment>
<evidence type="ECO:0000313" key="22">
    <source>
        <dbReference type="EMBL" id="MBC8531445.1"/>
    </source>
</evidence>
<keyword evidence="10 20" id="KW-0106">Calcium</keyword>
<evidence type="ECO:0000256" key="19">
    <source>
        <dbReference type="PIRSR" id="PIRSR605478-5"/>
    </source>
</evidence>
<feature type="binding site" evidence="18">
    <location>
        <position position="156"/>
    </location>
    <ligand>
        <name>Mg(2+)</name>
        <dbReference type="ChEBI" id="CHEBI:18420"/>
    </ligand>
</feature>
<proteinExistence type="inferred from homology"/>
<evidence type="ECO:0000256" key="4">
    <source>
        <dbReference type="ARBA" id="ARBA00002931"/>
    </source>
</evidence>
<feature type="binding site" evidence="16">
    <location>
        <position position="27"/>
    </location>
    <ligand>
        <name>substrate</name>
    </ligand>
</feature>
<dbReference type="Pfam" id="PF02779">
    <property type="entry name" value="Transket_pyr"/>
    <property type="match status" value="1"/>
</dbReference>
<dbReference type="NCBIfam" id="TIGR00232">
    <property type="entry name" value="tktlase_bact"/>
    <property type="match status" value="1"/>
</dbReference>
<keyword evidence="9 18" id="KW-0479">Metal-binding</keyword>
<comment type="cofactor">
    <cofactor evidence="17">
        <name>thiamine diphosphate</name>
        <dbReference type="ChEBI" id="CHEBI:58937"/>
    </cofactor>
    <text evidence="17">Binds 1 thiamine pyrophosphate per subunit. During the reaction, the substrate forms a covalent intermediate with the cofactor.</text>
</comment>
<protein>
    <recommendedName>
        <fullName evidence="7 14">Transketolase</fullName>
        <ecNumber evidence="7 14">2.2.1.1</ecNumber>
    </recommendedName>
</protein>
<gene>
    <name evidence="22" type="primary">tkt</name>
    <name evidence="22" type="ORF">H8696_06240</name>
</gene>
<dbReference type="GO" id="GO:0005829">
    <property type="term" value="C:cytosol"/>
    <property type="evidence" value="ECO:0007669"/>
    <property type="project" value="TreeGrafter"/>
</dbReference>
<feature type="active site" description="Proton donor" evidence="15">
    <location>
        <position position="406"/>
    </location>
</feature>
<evidence type="ECO:0000256" key="16">
    <source>
        <dbReference type="PIRSR" id="PIRSR605478-2"/>
    </source>
</evidence>
<dbReference type="EMBL" id="JACRSR010000002">
    <property type="protein sequence ID" value="MBC8531445.1"/>
    <property type="molecule type" value="Genomic_DNA"/>
</dbReference>
<dbReference type="InterPro" id="IPR029061">
    <property type="entry name" value="THDP-binding"/>
</dbReference>
<dbReference type="EC" id="2.2.1.1" evidence="7 14"/>
<feature type="binding site" evidence="16">
    <location>
        <position position="379"/>
    </location>
    <ligand>
        <name>substrate</name>
    </ligand>
</feature>
<dbReference type="RefSeq" id="WP_249316035.1">
    <property type="nucleotide sequence ID" value="NZ_JACRSR010000002.1"/>
</dbReference>
<feature type="binding site" evidence="16">
    <location>
        <position position="456"/>
    </location>
    <ligand>
        <name>substrate</name>
    </ligand>
</feature>
<dbReference type="InterPro" id="IPR049557">
    <property type="entry name" value="Transketolase_CS"/>
</dbReference>
<evidence type="ECO:0000256" key="14">
    <source>
        <dbReference type="NCBIfam" id="TIGR00232"/>
    </source>
</evidence>
<evidence type="ECO:0000256" key="10">
    <source>
        <dbReference type="ARBA" id="ARBA00022837"/>
    </source>
</evidence>
<keyword evidence="8 20" id="KW-0808">Transferase</keyword>
<dbReference type="SMART" id="SM00861">
    <property type="entry name" value="Transket_pyr"/>
    <property type="match status" value="1"/>
</dbReference>
<evidence type="ECO:0000256" key="20">
    <source>
        <dbReference type="RuleBase" id="RU004996"/>
    </source>
</evidence>
<dbReference type="PROSITE" id="PS00802">
    <property type="entry name" value="TRANSKETOLASE_2"/>
    <property type="match status" value="1"/>
</dbReference>
<keyword evidence="23" id="KW-1185">Reference proteome</keyword>
<dbReference type="GO" id="GO:0006098">
    <property type="term" value="P:pentose-phosphate shunt"/>
    <property type="evidence" value="ECO:0007669"/>
    <property type="project" value="TreeGrafter"/>
</dbReference>
<dbReference type="InterPro" id="IPR005478">
    <property type="entry name" value="Transketolase_bac-like"/>
</dbReference>
<feature type="binding site" evidence="16">
    <location>
        <position position="468"/>
    </location>
    <ligand>
        <name>substrate</name>
    </ligand>
</feature>
<feature type="domain" description="Transketolase-like pyrimidine-binding" evidence="21">
    <location>
        <begin position="349"/>
        <end position="519"/>
    </location>
</feature>
<feature type="binding site" evidence="16">
    <location>
        <position position="261"/>
    </location>
    <ligand>
        <name>substrate</name>
    </ligand>
</feature>
<evidence type="ECO:0000256" key="11">
    <source>
        <dbReference type="ARBA" id="ARBA00022842"/>
    </source>
</evidence>
<dbReference type="SUPFAM" id="SSF52518">
    <property type="entry name" value="Thiamin diphosphate-binding fold (THDP-binding)"/>
    <property type="match status" value="2"/>
</dbReference>
<feature type="binding site" evidence="17">
    <location>
        <position position="261"/>
    </location>
    <ligand>
        <name>thiamine diphosphate</name>
        <dbReference type="ChEBI" id="CHEBI:58937"/>
    </ligand>
</feature>
<feature type="binding site" evidence="17">
    <location>
        <begin position="115"/>
        <end position="117"/>
    </location>
    <ligand>
        <name>thiamine diphosphate</name>
        <dbReference type="ChEBI" id="CHEBI:58937"/>
    </ligand>
</feature>
<dbReference type="Pfam" id="PF00456">
    <property type="entry name" value="Transketolase_N"/>
    <property type="match status" value="1"/>
</dbReference>
<evidence type="ECO:0000256" key="5">
    <source>
        <dbReference type="ARBA" id="ARBA00007131"/>
    </source>
</evidence>
<evidence type="ECO:0000256" key="1">
    <source>
        <dbReference type="ARBA" id="ARBA00001913"/>
    </source>
</evidence>
<dbReference type="SUPFAM" id="SSF52922">
    <property type="entry name" value="TK C-terminal domain-like"/>
    <property type="match status" value="1"/>
</dbReference>
<feature type="binding site" evidence="17">
    <location>
        <position position="432"/>
    </location>
    <ligand>
        <name>thiamine diphosphate</name>
        <dbReference type="ChEBI" id="CHEBI:58937"/>
    </ligand>
</feature>
<dbReference type="FunFam" id="3.40.50.970:FF:000045">
    <property type="entry name" value="Transketolase"/>
    <property type="match status" value="1"/>
</dbReference>
<dbReference type="PANTHER" id="PTHR43522:SF2">
    <property type="entry name" value="TRANSKETOLASE 1-RELATED"/>
    <property type="match status" value="1"/>
</dbReference>
<dbReference type="PROSITE" id="PS00801">
    <property type="entry name" value="TRANSKETOLASE_1"/>
    <property type="match status" value="1"/>
</dbReference>
<evidence type="ECO:0000256" key="3">
    <source>
        <dbReference type="ARBA" id="ARBA00001941"/>
    </source>
</evidence>
<comment type="cofactor">
    <cofactor evidence="3">
        <name>Co(2+)</name>
        <dbReference type="ChEBI" id="CHEBI:48828"/>
    </cofactor>
</comment>
<feature type="binding site" evidence="17">
    <location>
        <position position="186"/>
    </location>
    <ligand>
        <name>thiamine diphosphate</name>
        <dbReference type="ChEBI" id="CHEBI:58937"/>
    </ligand>
</feature>
<evidence type="ECO:0000256" key="7">
    <source>
        <dbReference type="ARBA" id="ARBA00013152"/>
    </source>
</evidence>
<feature type="binding site" evidence="17">
    <location>
        <position position="157"/>
    </location>
    <ligand>
        <name>thiamine diphosphate</name>
        <dbReference type="ChEBI" id="CHEBI:58937"/>
    </ligand>
</feature>
<dbReference type="InterPro" id="IPR005475">
    <property type="entry name" value="Transketolase-like_Pyr-bd"/>
</dbReference>
<dbReference type="CDD" id="cd07033">
    <property type="entry name" value="TPP_PYR_DXS_TK_like"/>
    <property type="match status" value="1"/>
</dbReference>
<evidence type="ECO:0000256" key="12">
    <source>
        <dbReference type="ARBA" id="ARBA00023052"/>
    </source>
</evidence>
<feature type="site" description="Important for catalytic activity" evidence="19">
    <location>
        <position position="27"/>
    </location>
</feature>
<dbReference type="GO" id="GO:0046872">
    <property type="term" value="F:metal ion binding"/>
    <property type="evidence" value="ECO:0007669"/>
    <property type="project" value="UniProtKB-KW"/>
</dbReference>
<evidence type="ECO:0000256" key="9">
    <source>
        <dbReference type="ARBA" id="ARBA00022723"/>
    </source>
</evidence>
<dbReference type="Pfam" id="PF22613">
    <property type="entry name" value="Transketolase_C_1"/>
    <property type="match status" value="1"/>
</dbReference>
<evidence type="ECO:0000259" key="21">
    <source>
        <dbReference type="SMART" id="SM00861"/>
    </source>
</evidence>
<comment type="caution">
    <text evidence="22">The sequence shown here is derived from an EMBL/GenBank/DDBJ whole genome shotgun (WGS) entry which is preliminary data.</text>
</comment>
<dbReference type="InterPro" id="IPR005474">
    <property type="entry name" value="Transketolase_N"/>
</dbReference>
<dbReference type="GO" id="GO:0004802">
    <property type="term" value="F:transketolase activity"/>
    <property type="evidence" value="ECO:0007669"/>
    <property type="project" value="UniProtKB-UniRule"/>
</dbReference>
<name>A0A926D2Z1_9FIRM</name>
<dbReference type="FunFam" id="3.40.50.970:FF:000004">
    <property type="entry name" value="Transketolase"/>
    <property type="match status" value="1"/>
</dbReference>
<feature type="binding site" evidence="16">
    <location>
        <position position="352"/>
    </location>
    <ligand>
        <name>substrate</name>
    </ligand>
</feature>
<dbReference type="FunFam" id="3.40.50.920:FF:000003">
    <property type="entry name" value="Transketolase"/>
    <property type="match status" value="1"/>
</dbReference>
<sequence length="659" mass="71090">MKPIEELTVNAIRVLSAQAVQKANSGHPGMPLGAAPMAYALYGKTMNYNPRNPYWHNRDRFVLSAGHGSMLLYSALHLFGYDLDMEDIKDFRQLGSKTPGHPEIQHTPGVEVSTGPLGQGIANAVGMALAERHLAARFNKPDMPLVDHYTYVIAGDGCMMEGISGEAASLAGTWGLGKLIVLYDSNAISIEGSTEIAFTESVADRFRAYNWQVLDVADGNDVDAIEKAIEAAKADAGHPTLIEVHTKIGYGSSKEGSAASHGAPLGEDSVKGLMEKLNWPCKEWFEVPGEVYDFTRQAVAAGQNKQDAWDELAAAYQKIYPEEFQQYQDFMSGKVDASCIAKLDMNKPMATRQASGMVIAELSKAIPNLMGGSADLGPSNLTSLPDCGDFSKANPAGRNMHFGVREHAMAAIANGMALHGGLRVFCATFFVFSDYMKHAMRMSALMNLPVVYVLTHDSLGVGEDGPTHEPIEQLAALRSIPNLTVFRPADGKETAAAWQCALSSQGPTALVLSRQGLPCYERSGADAAKGGYILSDCQKAVPDVILMATGSEVALAMEAQKILEGQNVAARVVSMPSFERFDAQNEAYRESVLPSACRARVAIEVLSSFGWYKYVGLDGAVIAMDRFGASGPANDLFKYFGFTAEHVVEETFKVLDRNI</sequence>
<accession>A0A926D2Z1</accession>
<dbReference type="CDD" id="cd02012">
    <property type="entry name" value="TPP_TK"/>
    <property type="match status" value="1"/>
</dbReference>
<comment type="cofactor">
    <cofactor evidence="2">
        <name>Mn(2+)</name>
        <dbReference type="ChEBI" id="CHEBI:29035"/>
    </cofactor>
</comment>
<feature type="binding site" evidence="16">
    <location>
        <position position="514"/>
    </location>
    <ligand>
        <name>substrate</name>
    </ligand>
</feature>
<comment type="subunit">
    <text evidence="6 20">Homodimer.</text>
</comment>
<evidence type="ECO:0000256" key="6">
    <source>
        <dbReference type="ARBA" id="ARBA00011738"/>
    </source>
</evidence>
<evidence type="ECO:0000256" key="17">
    <source>
        <dbReference type="PIRSR" id="PIRSR605478-3"/>
    </source>
</evidence>
<comment type="cofactor">
    <cofactor evidence="20">
        <name>Mg(2+)</name>
        <dbReference type="ChEBI" id="CHEBI:18420"/>
    </cofactor>
    <cofactor evidence="20">
        <name>Ca(2+)</name>
        <dbReference type="ChEBI" id="CHEBI:29108"/>
    </cofactor>
    <cofactor evidence="20">
        <name>Mn(2+)</name>
        <dbReference type="ChEBI" id="CHEBI:29035"/>
    </cofactor>
    <cofactor evidence="20">
        <name>Co(2+)</name>
        <dbReference type="ChEBI" id="CHEBI:48828"/>
    </cofactor>
    <text evidence="20">Binds 1 Mg(2+) ion per subunit. Can also utilize other divalent metal cations, such as Ca(2+), Mn(2+) and Co(2+).</text>
</comment>
<evidence type="ECO:0000256" key="2">
    <source>
        <dbReference type="ARBA" id="ARBA00001936"/>
    </source>
</evidence>
<dbReference type="PANTHER" id="PTHR43522">
    <property type="entry name" value="TRANSKETOLASE"/>
    <property type="match status" value="1"/>
</dbReference>
<comment type="catalytic activity">
    <reaction evidence="13 20">
        <text>D-sedoheptulose 7-phosphate + D-glyceraldehyde 3-phosphate = aldehydo-D-ribose 5-phosphate + D-xylulose 5-phosphate</text>
        <dbReference type="Rhea" id="RHEA:10508"/>
        <dbReference type="ChEBI" id="CHEBI:57483"/>
        <dbReference type="ChEBI" id="CHEBI:57737"/>
        <dbReference type="ChEBI" id="CHEBI:58273"/>
        <dbReference type="ChEBI" id="CHEBI:59776"/>
        <dbReference type="EC" id="2.2.1.1"/>
    </reaction>
</comment>
<feature type="binding site" evidence="16">
    <location>
        <position position="464"/>
    </location>
    <ligand>
        <name>substrate</name>
    </ligand>
</feature>
<dbReference type="AlphaFoldDB" id="A0A926D2Z1"/>
<evidence type="ECO:0000256" key="15">
    <source>
        <dbReference type="PIRSR" id="PIRSR605478-1"/>
    </source>
</evidence>
<feature type="site" description="Important for catalytic activity" evidence="19">
    <location>
        <position position="261"/>
    </location>
</feature>
<organism evidence="22 23">
    <name type="scientific">Gehongia tenuis</name>
    <dbReference type="NCBI Taxonomy" id="2763655"/>
    <lineage>
        <taxon>Bacteria</taxon>
        <taxon>Bacillati</taxon>
        <taxon>Bacillota</taxon>
        <taxon>Clostridia</taxon>
        <taxon>Christensenellales</taxon>
        <taxon>Christensenellaceae</taxon>
        <taxon>Gehongia</taxon>
    </lineage>
</organism>
<evidence type="ECO:0000256" key="13">
    <source>
        <dbReference type="ARBA" id="ARBA00049473"/>
    </source>
</evidence>
<dbReference type="InterPro" id="IPR009014">
    <property type="entry name" value="Transketo_C/PFOR_II"/>
</dbReference>
<feature type="binding site" evidence="17">
    <location>
        <position position="67"/>
    </location>
    <ligand>
        <name>thiamine diphosphate</name>
        <dbReference type="ChEBI" id="CHEBI:58937"/>
    </ligand>
</feature>
<keyword evidence="12 17" id="KW-0786">Thiamine pyrophosphate</keyword>
<dbReference type="Proteomes" id="UP000623172">
    <property type="component" value="Unassembled WGS sequence"/>
</dbReference>
<feature type="binding site" evidence="18">
    <location>
        <position position="186"/>
    </location>
    <ligand>
        <name>Mg(2+)</name>
        <dbReference type="ChEBI" id="CHEBI:18420"/>
    </ligand>
</feature>
<comment type="function">
    <text evidence="4 20">Catalyzes the transfer of a two-carbon ketol group from a ketose donor to an aldose acceptor, via a covalent intermediate with the cofactor thiamine pyrophosphate.</text>
</comment>
<comment type="cofactor">
    <cofactor evidence="18">
        <name>Mg(2+)</name>
        <dbReference type="ChEBI" id="CHEBI:18420"/>
    </cofactor>
    <text evidence="18">Binds 1 Mg(2+) ion per subunit. Can also utilize other divalent metal cations, such as Ca(2+), Mn(2+) and Co(2+).</text>
</comment>
<dbReference type="InterPro" id="IPR033247">
    <property type="entry name" value="Transketolase_fam"/>
</dbReference>
<evidence type="ECO:0000313" key="23">
    <source>
        <dbReference type="Proteomes" id="UP000623172"/>
    </source>
</evidence>
<comment type="similarity">
    <text evidence="5 20">Belongs to the transketolase family.</text>
</comment>
<evidence type="ECO:0000256" key="18">
    <source>
        <dbReference type="PIRSR" id="PIRSR605478-4"/>
    </source>
</evidence>
<feature type="binding site" evidence="18">
    <location>
        <position position="188"/>
    </location>
    <ligand>
        <name>Mg(2+)</name>
        <dbReference type="ChEBI" id="CHEBI:18420"/>
    </ligand>
</feature>
<evidence type="ECO:0000256" key="8">
    <source>
        <dbReference type="ARBA" id="ARBA00022679"/>
    </source>
</evidence>
<dbReference type="Gene3D" id="3.40.50.920">
    <property type="match status" value="1"/>
</dbReference>
<keyword evidence="11 18" id="KW-0460">Magnesium</keyword>
<reference evidence="22" key="1">
    <citation type="submission" date="2020-08" db="EMBL/GenBank/DDBJ databases">
        <title>Genome public.</title>
        <authorList>
            <person name="Liu C."/>
            <person name="Sun Q."/>
        </authorList>
    </citation>
    <scope>NUCLEOTIDE SEQUENCE</scope>
    <source>
        <strain evidence="22">NSJ-53</strain>
    </source>
</reference>
<dbReference type="Gene3D" id="3.40.50.970">
    <property type="match status" value="2"/>
</dbReference>